<dbReference type="RefSeq" id="WP_101356348.1">
    <property type="nucleotide sequence ID" value="NZ_PIQO01000026.1"/>
</dbReference>
<dbReference type="EMBL" id="PIQO01000026">
    <property type="protein sequence ID" value="PKR82860.1"/>
    <property type="molecule type" value="Genomic_DNA"/>
</dbReference>
<evidence type="ECO:0000313" key="1">
    <source>
        <dbReference type="EMBL" id="PKR82860.1"/>
    </source>
</evidence>
<reference evidence="1 2" key="1">
    <citation type="submission" date="2017-11" db="EMBL/GenBank/DDBJ databases">
        <title>Bacillus camelliae sp. nov., isolated from pu'er tea.</title>
        <authorList>
            <person name="Niu L."/>
        </authorList>
    </citation>
    <scope>NUCLEOTIDE SEQUENCE [LARGE SCALE GENOMIC DNA]</scope>
    <source>
        <strain evidence="1 2">7578-1</strain>
    </source>
</reference>
<dbReference type="Proteomes" id="UP000233440">
    <property type="component" value="Unassembled WGS sequence"/>
</dbReference>
<sequence length="295" mass="34634">MAKQKDKFTCTCCGKDKIEDHFYSSNSPFHKNTGKLHVCKDCFWEYVNDDVENLKQALRMIDKPFLIDILNSSEEESKSTGKSLIKLYMKNVVMNRNKDLTWADSDIFNSSQTIVENHIQDDNDEEIEESVKYWGRGYSEWEYSFLEEERYKLMSSFECPDYGMEMIMKDICCINLDIEKLRQERKDNSQKTITNLIDTRSKLMNDANMKPIQSTGAEGNDQITFGTLIKKWENEKPIPTPLEDEMKEYIDTFMIGHLAKMEGLNNELTEKYDQALSNYTINFNEINKNDEDFED</sequence>
<organism evidence="1 2">
    <name type="scientific">Heyndrickxia camelliae</name>
    <dbReference type="NCBI Taxonomy" id="1707093"/>
    <lineage>
        <taxon>Bacteria</taxon>
        <taxon>Bacillati</taxon>
        <taxon>Bacillota</taxon>
        <taxon>Bacilli</taxon>
        <taxon>Bacillales</taxon>
        <taxon>Bacillaceae</taxon>
        <taxon>Heyndrickxia</taxon>
    </lineage>
</organism>
<protein>
    <submittedName>
        <fullName evidence="1">Uncharacterized protein</fullName>
    </submittedName>
</protein>
<proteinExistence type="predicted"/>
<dbReference type="AlphaFoldDB" id="A0A2N3LDY5"/>
<dbReference type="OrthoDB" id="1864014at2"/>
<gene>
    <name evidence="1" type="ORF">CWO92_21970</name>
</gene>
<name>A0A2N3LDY5_9BACI</name>
<comment type="caution">
    <text evidence="1">The sequence shown here is derived from an EMBL/GenBank/DDBJ whole genome shotgun (WGS) entry which is preliminary data.</text>
</comment>
<keyword evidence="2" id="KW-1185">Reference proteome</keyword>
<accession>A0A2N3LDY5</accession>
<evidence type="ECO:0000313" key="2">
    <source>
        <dbReference type="Proteomes" id="UP000233440"/>
    </source>
</evidence>